<accession>Q9ANW0</accession>
<feature type="transmembrane region" description="Helical" evidence="1">
    <location>
        <begin position="137"/>
        <end position="158"/>
    </location>
</feature>
<feature type="transmembrane region" description="Helical" evidence="1">
    <location>
        <begin position="283"/>
        <end position="304"/>
    </location>
</feature>
<feature type="transmembrane region" description="Helical" evidence="1">
    <location>
        <begin position="114"/>
        <end position="131"/>
    </location>
</feature>
<reference evidence="2" key="1">
    <citation type="journal article" date="2001" name="J. Bacteriol.">
        <title>Insertion mutagenesis of wca reduces acid and heat tolerance of enterohemorrhagic Escherichia coli O157:H7.</title>
        <authorList>
            <person name="Mao Y."/>
            <person name="Doyle M.P."/>
            <person name="Chen J."/>
        </authorList>
    </citation>
    <scope>NUCLEOTIDE SEQUENCE</scope>
    <source>
        <strain evidence="2">W6-13</strain>
    </source>
</reference>
<evidence type="ECO:0000313" key="2">
    <source>
        <dbReference type="EMBL" id="AAK07631.1"/>
    </source>
</evidence>
<keyword evidence="1" id="KW-0472">Membrane</keyword>
<feature type="transmembrane region" description="Helical" evidence="1">
    <location>
        <begin position="55"/>
        <end position="72"/>
    </location>
</feature>
<dbReference type="EMBL" id="AF320069">
    <property type="protein sequence ID" value="AAK07631.1"/>
    <property type="molecule type" value="Genomic_DNA"/>
</dbReference>
<feature type="transmembrane region" description="Helical" evidence="1">
    <location>
        <begin position="408"/>
        <end position="437"/>
    </location>
</feature>
<keyword evidence="1" id="KW-1133">Transmembrane helix</keyword>
<evidence type="ECO:0000256" key="1">
    <source>
        <dbReference type="SAM" id="Phobius"/>
    </source>
</evidence>
<organism evidence="2">
    <name type="scientific">Escherichia coli O157:H7</name>
    <dbReference type="NCBI Taxonomy" id="83334"/>
    <lineage>
        <taxon>Bacteria</taxon>
        <taxon>Pseudomonadati</taxon>
        <taxon>Pseudomonadota</taxon>
        <taxon>Gammaproteobacteria</taxon>
        <taxon>Enterobacterales</taxon>
        <taxon>Enterobacteriaceae</taxon>
        <taxon>Escherichia</taxon>
    </lineage>
</organism>
<feature type="transmembrane region" description="Helical" evidence="1">
    <location>
        <begin position="212"/>
        <end position="231"/>
    </location>
</feature>
<feature type="transmembrane region" description="Helical" evidence="1">
    <location>
        <begin position="84"/>
        <end position="102"/>
    </location>
</feature>
<feature type="transmembrane region" description="Helical" evidence="1">
    <location>
        <begin position="30"/>
        <end position="48"/>
    </location>
</feature>
<protein>
    <submittedName>
        <fullName evidence="2">Putative colanic acid polymerase WcaD</fullName>
    </submittedName>
</protein>
<keyword evidence="1" id="KW-0812">Transmembrane</keyword>
<feature type="transmembrane region" description="Helical" evidence="1">
    <location>
        <begin position="7"/>
        <end position="24"/>
    </location>
</feature>
<proteinExistence type="predicted"/>
<name>Q9ANW0_ECO57</name>
<feature type="transmembrane region" description="Helical" evidence="1">
    <location>
        <begin position="368"/>
        <end position="387"/>
    </location>
</feature>
<dbReference type="NCBIfam" id="TIGR04010">
    <property type="entry name" value="WcaD"/>
    <property type="match status" value="1"/>
</dbReference>
<sequence length="445" mass="49840">MSTSIRICSYLLLPLIYLLVNVKITQLGESFPITIVTFLPVLLLLFLERISVKKLMIALGICAGLTAFNYLFGQSLDASKYVTSTMLFVYIVIIIGMVWSIRFKTISAHNHRKILRFFYLVVGLVVALHNHRKILRFFYLVVGLVVALAAVEMAQIILTGGSSIMESIAAVEMAQIILTGGSSIMESISKYLIYSNSYVLNFIKFGGKRTTALYFEPAFFALALISIWLSIKQFGIKTPKTDAMILAGIILSGSFSGVMTFILFYLLEWAFQYLNKEAIKKKLPLALISLAVFLVGVVIAFPYISTRLGDLGTEGSSSYYRIVGPLVMVGYSLTHIDGVVRFGSLYEYVASFGIFNGADVGKTIDNGLYLLIIYFSWFAVFLSLWYMGKVIKMMINAFGDNRNFRVQLYLFTPVSLFFTGSIFSPEYAFLIVCPFILRKALNITR</sequence>
<feature type="transmembrane region" description="Helical" evidence="1">
    <location>
        <begin position="243"/>
        <end position="271"/>
    </location>
</feature>
<dbReference type="InterPro" id="IPR024013">
    <property type="entry name" value="Colanic_acid_synth_WcaD"/>
</dbReference>
<dbReference type="AlphaFoldDB" id="Q9ANW0"/>